<evidence type="ECO:0000256" key="4">
    <source>
        <dbReference type="SAM" id="MobiDB-lite"/>
    </source>
</evidence>
<evidence type="ECO:0000313" key="6">
    <source>
        <dbReference type="EMBL" id="GAP30474.1"/>
    </source>
</evidence>
<accession>A0ABC9YYH7</accession>
<dbReference type="GO" id="GO:0006811">
    <property type="term" value="P:monoatomic ion transport"/>
    <property type="evidence" value="ECO:0007669"/>
    <property type="project" value="UniProtKB-KW"/>
</dbReference>
<evidence type="ECO:0000256" key="3">
    <source>
        <dbReference type="ARBA" id="ARBA00023065"/>
    </source>
</evidence>
<evidence type="ECO:0000313" key="7">
    <source>
        <dbReference type="Proteomes" id="UP000037179"/>
    </source>
</evidence>
<dbReference type="GeneID" id="93375135"/>
<organism evidence="6 7">
    <name type="scientific">Nocardia seriolae</name>
    <dbReference type="NCBI Taxonomy" id="37332"/>
    <lineage>
        <taxon>Bacteria</taxon>
        <taxon>Bacillati</taxon>
        <taxon>Actinomycetota</taxon>
        <taxon>Actinomycetes</taxon>
        <taxon>Mycobacteriales</taxon>
        <taxon>Nocardiaceae</taxon>
        <taxon>Nocardia</taxon>
    </lineage>
</organism>
<dbReference type="KEGG" id="nsr:NS506_04382"/>
<feature type="region of interest" description="Disordered" evidence="4">
    <location>
        <begin position="111"/>
        <end position="146"/>
    </location>
</feature>
<dbReference type="Pfam" id="PF01813">
    <property type="entry name" value="ATP-synt_D"/>
    <property type="match status" value="1"/>
</dbReference>
<proteinExistence type="inferred from homology"/>
<dbReference type="Proteomes" id="UP000180166">
    <property type="component" value="Chromosome"/>
</dbReference>
<dbReference type="EMBL" id="CP017839">
    <property type="protein sequence ID" value="APA98430.1"/>
    <property type="molecule type" value="Genomic_DNA"/>
</dbReference>
<keyword evidence="7" id="KW-1185">Reference proteome</keyword>
<feature type="compositionally biased region" description="Polar residues" evidence="4">
    <location>
        <begin position="115"/>
        <end position="133"/>
    </location>
</feature>
<protein>
    <recommendedName>
        <fullName evidence="9">V-type ATPase, D subunit</fullName>
    </recommendedName>
</protein>
<sequence length="229" mass="24446">MTALRIPPGRAGRLWLRDRLALAERGLSLLDRKRALLEPEYARHAARAETTAHEWTEACLRARTWQLRATMLDGDTSLDTATPPAATLTVHYATLAGVRYPADLDYVDCPPPQHVPSSITSNATPGAGSTTPVAGSATPRAGGAAPVAGSATLHAASAAHREALAAAARHAAAAAAARALERELTATRTRVRALRHHRIPALRSALAALELQLEDQERADRSRLHRRDG</sequence>
<dbReference type="Gene3D" id="1.10.287.3240">
    <property type="match status" value="1"/>
</dbReference>
<keyword evidence="3" id="KW-0406">Ion transport</keyword>
<dbReference type="EMBL" id="BBYQ01000081">
    <property type="protein sequence ID" value="GAP30474.1"/>
    <property type="molecule type" value="Genomic_DNA"/>
</dbReference>
<evidence type="ECO:0000313" key="5">
    <source>
        <dbReference type="EMBL" id="APA98430.1"/>
    </source>
</evidence>
<evidence type="ECO:0000256" key="2">
    <source>
        <dbReference type="ARBA" id="ARBA00022448"/>
    </source>
</evidence>
<dbReference type="InterPro" id="IPR002699">
    <property type="entry name" value="V_ATPase_D"/>
</dbReference>
<reference evidence="6 7" key="2">
    <citation type="journal article" date="2016" name="Genome Announc.">
        <title>Draft Genome Sequence of Erythromycin- and Oxytetracycline-Sensitive Nocardia seriolae Strain U-1 (NBRC 110359).</title>
        <authorList>
            <person name="Imajoh M."/>
            <person name="Sukeda M."/>
            <person name="Shimizu M."/>
            <person name="Yamane J."/>
            <person name="Ohnishi K."/>
            <person name="Oshima S."/>
        </authorList>
    </citation>
    <scope>NUCLEOTIDE SEQUENCE [LARGE SCALE GENOMIC DNA]</scope>
    <source>
        <strain evidence="6 7">U-1</strain>
    </source>
</reference>
<gene>
    <name evidence="5" type="ORF">NS506_04382</name>
    <name evidence="6" type="ORF">NSK11_contig00081-0023</name>
</gene>
<name>A0ABC9YYH7_9NOCA</name>
<evidence type="ECO:0000256" key="1">
    <source>
        <dbReference type="ARBA" id="ARBA00005850"/>
    </source>
</evidence>
<reference evidence="5 8" key="3">
    <citation type="submission" date="2016-10" db="EMBL/GenBank/DDBJ databases">
        <title>Genome sequence of Nocardia seriolae strain EM150506, isolated from Anguila japonica.</title>
        <authorList>
            <person name="Han H.-J."/>
        </authorList>
    </citation>
    <scope>NUCLEOTIDE SEQUENCE [LARGE SCALE GENOMIC DNA]</scope>
    <source>
        <strain evidence="5 8">EM150506</strain>
    </source>
</reference>
<evidence type="ECO:0000313" key="8">
    <source>
        <dbReference type="Proteomes" id="UP000180166"/>
    </source>
</evidence>
<dbReference type="AlphaFoldDB" id="A0ABC9YYH7"/>
<evidence type="ECO:0008006" key="9">
    <source>
        <dbReference type="Google" id="ProtNLM"/>
    </source>
</evidence>
<comment type="similarity">
    <text evidence="1">Belongs to the V-ATPase D subunit family.</text>
</comment>
<dbReference type="Proteomes" id="UP000037179">
    <property type="component" value="Unassembled WGS sequence"/>
</dbReference>
<keyword evidence="2" id="KW-0813">Transport</keyword>
<dbReference type="RefSeq" id="WP_036551577.1">
    <property type="nucleotide sequence ID" value="NZ_AP028459.1"/>
</dbReference>
<reference evidence="7" key="1">
    <citation type="submission" date="2015-07" db="EMBL/GenBank/DDBJ databases">
        <title>Nocardia seriolae U-1 whole genome shotgun sequence.</title>
        <authorList>
            <person name="Imajoh M."/>
            <person name="Fukumoto Y."/>
            <person name="Sukeda M."/>
            <person name="Yamane J."/>
            <person name="Yamasaki K."/>
            <person name="Shimizu M."/>
            <person name="Ohnishi K."/>
            <person name="Oshima S."/>
        </authorList>
    </citation>
    <scope>NUCLEOTIDE SEQUENCE [LARGE SCALE GENOMIC DNA]</scope>
    <source>
        <strain evidence="7">U-1</strain>
    </source>
</reference>